<evidence type="ECO:0000256" key="1">
    <source>
        <dbReference type="SAM" id="SignalP"/>
    </source>
</evidence>
<dbReference type="AlphaFoldDB" id="A0AAW5PEC9"/>
<organism evidence="2 3">
    <name type="scientific">Stenotrophomonas rhizophila</name>
    <dbReference type="NCBI Taxonomy" id="216778"/>
    <lineage>
        <taxon>Bacteria</taxon>
        <taxon>Pseudomonadati</taxon>
        <taxon>Pseudomonadota</taxon>
        <taxon>Gammaproteobacteria</taxon>
        <taxon>Lysobacterales</taxon>
        <taxon>Lysobacteraceae</taxon>
        <taxon>Stenotrophomonas</taxon>
    </lineage>
</organism>
<evidence type="ECO:0000313" key="2">
    <source>
        <dbReference type="EMBL" id="MCS4278690.1"/>
    </source>
</evidence>
<keyword evidence="1" id="KW-0732">Signal</keyword>
<feature type="chain" id="PRO_5043823484" evidence="1">
    <location>
        <begin position="22"/>
        <end position="154"/>
    </location>
</feature>
<comment type="caution">
    <text evidence="2">The sequence shown here is derived from an EMBL/GenBank/DDBJ whole genome shotgun (WGS) entry which is preliminary data.</text>
</comment>
<name>A0AAW5PEC9_9GAMM</name>
<proteinExistence type="predicted"/>
<dbReference type="Proteomes" id="UP001320691">
    <property type="component" value="Unassembled WGS sequence"/>
</dbReference>
<dbReference type="RefSeq" id="WP_259259463.1">
    <property type="nucleotide sequence ID" value="NZ_JANUEK010000001.1"/>
</dbReference>
<evidence type="ECO:0000313" key="3">
    <source>
        <dbReference type="Proteomes" id="UP001320691"/>
    </source>
</evidence>
<sequence>MKKRMLTGLLLAFAVSGAAWAQGKSVIDLNRSFAEQRKTVMADLESDKYREISLEQKSSVVAALNRIQSKLGSADDVSRLHENDRVAVMNDQSQINTILTQAAADSRLVCRREKTIGSNLPQNNCLTVAERARLKLRAQDDTVRAQQRIGQSQK</sequence>
<protein>
    <submittedName>
        <fullName evidence="2">Uncharacterized protein</fullName>
    </submittedName>
</protein>
<gene>
    <name evidence="2" type="ORF">M2412_000651</name>
</gene>
<dbReference type="EMBL" id="JANUEK010000001">
    <property type="protein sequence ID" value="MCS4278690.1"/>
    <property type="molecule type" value="Genomic_DNA"/>
</dbReference>
<reference evidence="2" key="1">
    <citation type="submission" date="2022-08" db="EMBL/GenBank/DDBJ databases">
        <title>Genomic analyses of the natural microbiome of Caenorhabditis elegans.</title>
        <authorList>
            <person name="Samuel B."/>
        </authorList>
    </citation>
    <scope>NUCLEOTIDE SEQUENCE</scope>
    <source>
        <strain evidence="2">BIGb0277</strain>
    </source>
</reference>
<accession>A0AAW5PEC9</accession>
<feature type="signal peptide" evidence="1">
    <location>
        <begin position="1"/>
        <end position="21"/>
    </location>
</feature>